<dbReference type="Proteomes" id="UP000790347">
    <property type="component" value="Unassembled WGS sequence"/>
</dbReference>
<sequence length="61" mass="7176">MIELKINDIENKLSALRAFFVQNILCGQNNEQRPNHLFILATKRKLATNENNDDVYYFGYI</sequence>
<proteinExistence type="predicted"/>
<dbReference type="AlphaFoldDB" id="A0A922L0Y6"/>
<evidence type="ECO:0000313" key="2">
    <source>
        <dbReference type="Proteomes" id="UP000790347"/>
    </source>
</evidence>
<protein>
    <submittedName>
        <fullName evidence="1">Uncharacterized protein</fullName>
    </submittedName>
</protein>
<name>A0A922L0Y6_DERFA</name>
<keyword evidence="2" id="KW-1185">Reference proteome</keyword>
<evidence type="ECO:0000313" key="1">
    <source>
        <dbReference type="EMBL" id="KAH9510427.1"/>
    </source>
</evidence>
<organism evidence="1 2">
    <name type="scientific">Dermatophagoides farinae</name>
    <name type="common">American house dust mite</name>
    <dbReference type="NCBI Taxonomy" id="6954"/>
    <lineage>
        <taxon>Eukaryota</taxon>
        <taxon>Metazoa</taxon>
        <taxon>Ecdysozoa</taxon>
        <taxon>Arthropoda</taxon>
        <taxon>Chelicerata</taxon>
        <taxon>Arachnida</taxon>
        <taxon>Acari</taxon>
        <taxon>Acariformes</taxon>
        <taxon>Sarcoptiformes</taxon>
        <taxon>Astigmata</taxon>
        <taxon>Psoroptidia</taxon>
        <taxon>Analgoidea</taxon>
        <taxon>Pyroglyphidae</taxon>
        <taxon>Dermatophagoidinae</taxon>
        <taxon>Dermatophagoides</taxon>
    </lineage>
</organism>
<dbReference type="EMBL" id="ASGP02000004">
    <property type="protein sequence ID" value="KAH9510427.1"/>
    <property type="molecule type" value="Genomic_DNA"/>
</dbReference>
<accession>A0A922L0Y6</accession>
<reference evidence="1" key="2">
    <citation type="journal article" date="2022" name="Res Sq">
        <title>Comparative Genomics Reveals Insights into the Divergent Evolution of Astigmatic Mites and Household Pest Adaptations.</title>
        <authorList>
            <person name="Xiong Q."/>
            <person name="Wan A.T.-Y."/>
            <person name="Liu X.-Y."/>
            <person name="Fung C.S.-H."/>
            <person name="Xiao X."/>
            <person name="Malainual N."/>
            <person name="Hou J."/>
            <person name="Wang L."/>
            <person name="Wang M."/>
            <person name="Yang K."/>
            <person name="Cui Y."/>
            <person name="Leung E."/>
            <person name="Nong W."/>
            <person name="Shin S.-K."/>
            <person name="Au S."/>
            <person name="Jeong K.Y."/>
            <person name="Chew F.T."/>
            <person name="Hui J."/>
            <person name="Leung T.F."/>
            <person name="Tungtrongchitr A."/>
            <person name="Zhong N."/>
            <person name="Liu Z."/>
            <person name="Tsui S."/>
        </authorList>
    </citation>
    <scope>NUCLEOTIDE SEQUENCE</scope>
    <source>
        <strain evidence="1">Derf</strain>
        <tissue evidence="1">Whole organism</tissue>
    </source>
</reference>
<gene>
    <name evidence="1" type="ORF">DERF_008945</name>
</gene>
<comment type="caution">
    <text evidence="1">The sequence shown here is derived from an EMBL/GenBank/DDBJ whole genome shotgun (WGS) entry which is preliminary data.</text>
</comment>
<reference evidence="1" key="1">
    <citation type="submission" date="2013-05" db="EMBL/GenBank/DDBJ databases">
        <authorList>
            <person name="Yim A.K.Y."/>
            <person name="Chan T.F."/>
            <person name="Ji K.M."/>
            <person name="Liu X.Y."/>
            <person name="Zhou J.W."/>
            <person name="Li R.Q."/>
            <person name="Yang K.Y."/>
            <person name="Li J."/>
            <person name="Li M."/>
            <person name="Law P.T.W."/>
            <person name="Wu Y.L."/>
            <person name="Cai Z.L."/>
            <person name="Qin H."/>
            <person name="Bao Y."/>
            <person name="Leung R.K.K."/>
            <person name="Ng P.K.S."/>
            <person name="Zou J."/>
            <person name="Zhong X.J."/>
            <person name="Ran P.X."/>
            <person name="Zhong N.S."/>
            <person name="Liu Z.G."/>
            <person name="Tsui S.K.W."/>
        </authorList>
    </citation>
    <scope>NUCLEOTIDE SEQUENCE</scope>
    <source>
        <strain evidence="1">Derf</strain>
        <tissue evidence="1">Whole organism</tissue>
    </source>
</reference>